<gene>
    <name evidence="7 8" type="primary">nhaA</name>
    <name evidence="8" type="ORF">I3X05_18600</name>
</gene>
<evidence type="ECO:0000256" key="1">
    <source>
        <dbReference type="ARBA" id="ARBA00004429"/>
    </source>
</evidence>
<dbReference type="NCBIfam" id="TIGR00773">
    <property type="entry name" value="NhaA"/>
    <property type="match status" value="1"/>
</dbReference>
<organism evidence="8 9">
    <name type="scientific">Vibrio navarrensis</name>
    <dbReference type="NCBI Taxonomy" id="29495"/>
    <lineage>
        <taxon>Bacteria</taxon>
        <taxon>Pseudomonadati</taxon>
        <taxon>Pseudomonadota</taxon>
        <taxon>Gammaproteobacteria</taxon>
        <taxon>Vibrionales</taxon>
        <taxon>Vibrionaceae</taxon>
        <taxon>Vibrio</taxon>
    </lineage>
</organism>
<evidence type="ECO:0000256" key="5">
    <source>
        <dbReference type="ARBA" id="ARBA00023136"/>
    </source>
</evidence>
<evidence type="ECO:0000313" key="8">
    <source>
        <dbReference type="EMBL" id="QPL56114.1"/>
    </source>
</evidence>
<feature type="transmembrane region" description="Helical" evidence="7">
    <location>
        <begin position="149"/>
        <end position="166"/>
    </location>
</feature>
<dbReference type="InterPro" id="IPR023171">
    <property type="entry name" value="Na/H_antiporter_dom_sf"/>
</dbReference>
<dbReference type="EMBL" id="CP065218">
    <property type="protein sequence ID" value="QPL56114.1"/>
    <property type="molecule type" value="Genomic_DNA"/>
</dbReference>
<evidence type="ECO:0000256" key="3">
    <source>
        <dbReference type="ARBA" id="ARBA00022692"/>
    </source>
</evidence>
<dbReference type="Gene3D" id="1.20.1530.10">
    <property type="entry name" value="Na+/H+ antiporter like domain"/>
    <property type="match status" value="1"/>
</dbReference>
<feature type="transmembrane region" description="Helical" evidence="7">
    <location>
        <begin position="84"/>
        <end position="103"/>
    </location>
</feature>
<feature type="transmembrane region" description="Helical" evidence="7">
    <location>
        <begin position="37"/>
        <end position="56"/>
    </location>
</feature>
<accession>A0AAJ4IFU5</accession>
<feature type="transmembrane region" description="Helical" evidence="7">
    <location>
        <begin position="115"/>
        <end position="137"/>
    </location>
</feature>
<keyword evidence="5 7" id="KW-0472">Membrane</keyword>
<feature type="transmembrane region" description="Helical" evidence="7">
    <location>
        <begin position="316"/>
        <end position="335"/>
    </location>
</feature>
<comment type="catalytic activity">
    <reaction evidence="7">
        <text>Na(+)(in) + 2 H(+)(out) = Na(+)(out) + 2 H(+)(in)</text>
        <dbReference type="Rhea" id="RHEA:29251"/>
        <dbReference type="ChEBI" id="CHEBI:15378"/>
        <dbReference type="ChEBI" id="CHEBI:29101"/>
    </reaction>
</comment>
<evidence type="ECO:0000256" key="6">
    <source>
        <dbReference type="ARBA" id="ARBA00023201"/>
    </source>
</evidence>
<keyword evidence="2 7" id="KW-1003">Cell membrane</keyword>
<protein>
    <recommendedName>
        <fullName evidence="7">Na(+)/H(+) antiporter NhaA</fullName>
    </recommendedName>
    <alternativeName>
        <fullName evidence="7">Sodium/proton antiporter NhaA</fullName>
    </alternativeName>
</protein>
<comment type="caution">
    <text evidence="7">Lacks conserved residue(s) required for the propagation of feature annotation.</text>
</comment>
<comment type="subcellular location">
    <subcellularLocation>
        <location evidence="1">Cell inner membrane</location>
        <topology evidence="1">Multi-pass membrane protein</topology>
    </subcellularLocation>
    <subcellularLocation>
        <location evidence="7">Cell membrane</location>
        <topology evidence="7">Multi-pass membrane protein</topology>
    </subcellularLocation>
</comment>
<keyword evidence="7" id="KW-0050">Antiport</keyword>
<keyword evidence="4 7" id="KW-1133">Transmembrane helix</keyword>
<keyword evidence="7" id="KW-0813">Transport</keyword>
<comment type="function">
    <text evidence="7">Na(+)/H(+) antiporter that extrudes sodium in exchange for external protons.</text>
</comment>
<sequence>MNKRNEISQNNMTRLPSEYIDWISQPIYRFMHIESTAGIALLVSTLLAVLLANSPLSEEFSRFWQISVGITVGDFVFERSLHKWINDAGMTLFFFLIALELKRELVLGELRSPKLAILSIAAALGGMLVPPLLYLLIQVGESGQHGWGTVMATDTAFVIGCLALLGRSIPSSLRVFMLSMAVVDDIGAIFVVAIGYGDAIDGLAITYALVGFIIIRVMGFLGVRSIVLFSIVGGAIWLVIDMSGIHPTITGVALGLLTPTNKWMSKQHLSILMDTIVSSSPMKQWSGDKIEGETLRTAAAAARETLSPVERLEMLLHPWVGFIVLPLFAFANAGVSLKGANITSSITLAVFFGFVCGKPIGITLFSWIAVQLKIAILPENLNWGMVLGGGMLAGIGFTMALFIAELAYHSGQINAAKLGIFLASIVSAVIGCIFLRYFSAREKRKIS</sequence>
<dbReference type="HAMAP" id="MF_01844">
    <property type="entry name" value="NhaA"/>
    <property type="match status" value="1"/>
</dbReference>
<dbReference type="InterPro" id="IPR004670">
    <property type="entry name" value="NhaA"/>
</dbReference>
<feature type="transmembrane region" description="Helical" evidence="7">
    <location>
        <begin position="381"/>
        <end position="406"/>
    </location>
</feature>
<name>A0AAJ4IFU5_9VIBR</name>
<dbReference type="AlphaFoldDB" id="A0AAJ4IFU5"/>
<feature type="transmembrane region" description="Helical" evidence="7">
    <location>
        <begin position="347"/>
        <end position="369"/>
    </location>
</feature>
<dbReference type="PANTHER" id="PTHR30341:SF0">
    <property type="entry name" value="NA(+)_H(+) ANTIPORTER NHAA"/>
    <property type="match status" value="1"/>
</dbReference>
<evidence type="ECO:0000256" key="4">
    <source>
        <dbReference type="ARBA" id="ARBA00022989"/>
    </source>
</evidence>
<feature type="transmembrane region" description="Helical" evidence="7">
    <location>
        <begin position="418"/>
        <end position="438"/>
    </location>
</feature>
<dbReference type="Pfam" id="PF06965">
    <property type="entry name" value="Na_H_antiport_1"/>
    <property type="match status" value="1"/>
</dbReference>
<evidence type="ECO:0000256" key="2">
    <source>
        <dbReference type="ARBA" id="ARBA00022475"/>
    </source>
</evidence>
<dbReference type="Proteomes" id="UP000594435">
    <property type="component" value="Chromosome 2"/>
</dbReference>
<reference evidence="8 9" key="1">
    <citation type="submission" date="2020-11" db="EMBL/GenBank/DDBJ databases">
        <title>Complete and Circularized Genome Assembly of a human isolate of Vibrio navarrensis biotype pommerensis with MiSeq and MinION Sequence Data.</title>
        <authorList>
            <person name="Schwartz K."/>
            <person name="Borowiak M."/>
            <person name="Deneke C."/>
            <person name="Balau V."/>
            <person name="Metelmann C."/>
            <person name="Strauch E."/>
        </authorList>
    </citation>
    <scope>NUCLEOTIDE SEQUENCE [LARGE SCALE GENOMIC DNA]</scope>
    <source>
        <strain evidence="8 9">20-VB00237</strain>
    </source>
</reference>
<evidence type="ECO:0000256" key="7">
    <source>
        <dbReference type="HAMAP-Rule" id="MF_01844"/>
    </source>
</evidence>
<keyword evidence="7" id="KW-0915">Sodium</keyword>
<keyword evidence="3 7" id="KW-0812">Transmembrane</keyword>
<dbReference type="RefSeq" id="WP_045570389.1">
    <property type="nucleotide sequence ID" value="NZ_CP065218.1"/>
</dbReference>
<dbReference type="GO" id="GO:0005886">
    <property type="term" value="C:plasma membrane"/>
    <property type="evidence" value="ECO:0007669"/>
    <property type="project" value="UniProtKB-SubCell"/>
</dbReference>
<evidence type="ECO:0000313" key="9">
    <source>
        <dbReference type="Proteomes" id="UP000594435"/>
    </source>
</evidence>
<keyword evidence="7" id="KW-0406">Ion transport</keyword>
<dbReference type="GO" id="GO:0015385">
    <property type="term" value="F:sodium:proton antiporter activity"/>
    <property type="evidence" value="ECO:0007669"/>
    <property type="project" value="UniProtKB-UniRule"/>
</dbReference>
<comment type="similarity">
    <text evidence="7">Belongs to the NhaA Na(+)/H(+) (TC 2.A.33) antiporter family.</text>
</comment>
<proteinExistence type="inferred from homology"/>
<keyword evidence="6 7" id="KW-0739">Sodium transport</keyword>
<dbReference type="PANTHER" id="PTHR30341">
    <property type="entry name" value="SODIUM ION/PROTON ANTIPORTER NHAA-RELATED"/>
    <property type="match status" value="1"/>
</dbReference>
<dbReference type="GO" id="GO:0006885">
    <property type="term" value="P:regulation of pH"/>
    <property type="evidence" value="ECO:0007669"/>
    <property type="project" value="UniProtKB-UniRule"/>
</dbReference>